<evidence type="ECO:0000313" key="2">
    <source>
        <dbReference type="Proteomes" id="UP000326921"/>
    </source>
</evidence>
<dbReference type="Proteomes" id="UP000326921">
    <property type="component" value="Chromosome"/>
</dbReference>
<evidence type="ECO:0000313" key="1">
    <source>
        <dbReference type="EMBL" id="QGA24863.1"/>
    </source>
</evidence>
<accession>A0A5Q0Q5X2</accession>
<reference evidence="1 2" key="1">
    <citation type="submission" date="2019-10" db="EMBL/GenBank/DDBJ databases">
        <authorList>
            <person name="Dong K."/>
        </authorList>
    </citation>
    <scope>NUCLEOTIDE SEQUENCE [LARGE SCALE GENOMIC DNA]</scope>
    <source>
        <strain evidence="2">dk4302</strain>
    </source>
</reference>
<protein>
    <recommendedName>
        <fullName evidence="3">Calcineurin-like phosphoesterase domain-containing protein</fullName>
    </recommendedName>
</protein>
<dbReference type="AlphaFoldDB" id="A0A5Q0Q5X2"/>
<dbReference type="EMBL" id="CP045652">
    <property type="protein sequence ID" value="QGA24863.1"/>
    <property type="molecule type" value="Genomic_DNA"/>
</dbReference>
<proteinExistence type="predicted"/>
<keyword evidence="2" id="KW-1185">Reference proteome</keyword>
<dbReference type="PANTHER" id="PTHR39323:SF1">
    <property type="entry name" value="BLR1149 PROTEIN"/>
    <property type="match status" value="1"/>
</dbReference>
<dbReference type="RefSeq" id="WP_153509185.1">
    <property type="nucleotide sequence ID" value="NZ_CP045652.1"/>
</dbReference>
<gene>
    <name evidence="1" type="ORF">GFH32_00325</name>
</gene>
<sequence>MIEYLFHSTWNSEWDEFVVYLQQFKDISFILTKGNHDILPKAVLTLSPLQVVDYLQLGDRLILSHEVIPDIPRHTMNIVGHLHPGVQIQRRGRQLFRLPCFVLQDNVFLLPAFGRWTGLHILKNTAYNQVFAIVGNGVIEVF</sequence>
<dbReference type="InterPro" id="IPR029052">
    <property type="entry name" value="Metallo-depent_PP-like"/>
</dbReference>
<dbReference type="PANTHER" id="PTHR39323">
    <property type="entry name" value="BLR1149 PROTEIN"/>
    <property type="match status" value="1"/>
</dbReference>
<name>A0A5Q0Q5X2_9SPHI</name>
<dbReference type="KEGG" id="sphe:GFH32_00325"/>
<dbReference type="SUPFAM" id="SSF56300">
    <property type="entry name" value="Metallo-dependent phosphatases"/>
    <property type="match status" value="1"/>
</dbReference>
<evidence type="ECO:0008006" key="3">
    <source>
        <dbReference type="Google" id="ProtNLM"/>
    </source>
</evidence>
<organism evidence="1 2">
    <name type="scientific">Sphingobacterium zhuxiongii</name>
    <dbReference type="NCBI Taxonomy" id="2662364"/>
    <lineage>
        <taxon>Bacteria</taxon>
        <taxon>Pseudomonadati</taxon>
        <taxon>Bacteroidota</taxon>
        <taxon>Sphingobacteriia</taxon>
        <taxon>Sphingobacteriales</taxon>
        <taxon>Sphingobacteriaceae</taxon>
        <taxon>Sphingobacterium</taxon>
    </lineage>
</organism>